<accession>A0ACB8XPT4</accession>
<reference evidence="2" key="1">
    <citation type="journal article" date="2022" name="Mol. Ecol. Resour.">
        <title>The genomes of chicory, endive, great burdock and yacon provide insights into Asteraceae palaeo-polyploidization history and plant inulin production.</title>
        <authorList>
            <person name="Fan W."/>
            <person name="Wang S."/>
            <person name="Wang H."/>
            <person name="Wang A."/>
            <person name="Jiang F."/>
            <person name="Liu H."/>
            <person name="Zhao H."/>
            <person name="Xu D."/>
            <person name="Zhang Y."/>
        </authorList>
    </citation>
    <scope>NUCLEOTIDE SEQUENCE [LARGE SCALE GENOMIC DNA]</scope>
    <source>
        <strain evidence="2">cv. Niubang</strain>
    </source>
</reference>
<organism evidence="1 2">
    <name type="scientific">Arctium lappa</name>
    <name type="common">Greater burdock</name>
    <name type="synonym">Lappa major</name>
    <dbReference type="NCBI Taxonomy" id="4217"/>
    <lineage>
        <taxon>Eukaryota</taxon>
        <taxon>Viridiplantae</taxon>
        <taxon>Streptophyta</taxon>
        <taxon>Embryophyta</taxon>
        <taxon>Tracheophyta</taxon>
        <taxon>Spermatophyta</taxon>
        <taxon>Magnoliopsida</taxon>
        <taxon>eudicotyledons</taxon>
        <taxon>Gunneridae</taxon>
        <taxon>Pentapetalae</taxon>
        <taxon>asterids</taxon>
        <taxon>campanulids</taxon>
        <taxon>Asterales</taxon>
        <taxon>Asteraceae</taxon>
        <taxon>Carduoideae</taxon>
        <taxon>Cardueae</taxon>
        <taxon>Arctiinae</taxon>
        <taxon>Arctium</taxon>
    </lineage>
</organism>
<dbReference type="Proteomes" id="UP001055879">
    <property type="component" value="Linkage Group LG15"/>
</dbReference>
<dbReference type="EMBL" id="CM042061">
    <property type="protein sequence ID" value="KAI3672600.1"/>
    <property type="molecule type" value="Genomic_DNA"/>
</dbReference>
<comment type="caution">
    <text evidence="1">The sequence shown here is derived from an EMBL/GenBank/DDBJ whole genome shotgun (WGS) entry which is preliminary data.</text>
</comment>
<reference evidence="1 2" key="2">
    <citation type="journal article" date="2022" name="Mol. Ecol. Resour.">
        <title>The genomes of chicory, endive, great burdock and yacon provide insights into Asteraceae paleo-polyploidization history and plant inulin production.</title>
        <authorList>
            <person name="Fan W."/>
            <person name="Wang S."/>
            <person name="Wang H."/>
            <person name="Wang A."/>
            <person name="Jiang F."/>
            <person name="Liu H."/>
            <person name="Zhao H."/>
            <person name="Xu D."/>
            <person name="Zhang Y."/>
        </authorList>
    </citation>
    <scope>NUCLEOTIDE SEQUENCE [LARGE SCALE GENOMIC DNA]</scope>
    <source>
        <strain evidence="2">cv. Niubang</strain>
    </source>
</reference>
<proteinExistence type="predicted"/>
<protein>
    <submittedName>
        <fullName evidence="1">Uncharacterized protein</fullName>
    </submittedName>
</protein>
<sequence>MYASFEVRDRCIDLEVEGGVCCLSRFKNTFSTPILIDFDTEDEDAPPENNDLSVNEAPYHNPVNVVEVIVNHPKDPMREPEDRLPEQQASQEGSLIKMVCFSTSREQPVDKTQKNSSRDSHGLSRTAKMDVFLMEGSTF</sequence>
<keyword evidence="2" id="KW-1185">Reference proteome</keyword>
<name>A0ACB8XPT4_ARCLA</name>
<evidence type="ECO:0000313" key="2">
    <source>
        <dbReference type="Proteomes" id="UP001055879"/>
    </source>
</evidence>
<gene>
    <name evidence="1" type="ORF">L6452_38695</name>
</gene>
<evidence type="ECO:0000313" key="1">
    <source>
        <dbReference type="EMBL" id="KAI3672600.1"/>
    </source>
</evidence>